<dbReference type="AlphaFoldDB" id="A0AAV2HI85"/>
<dbReference type="Gene3D" id="1.25.40.10">
    <property type="entry name" value="Tetratricopeptide repeat domain"/>
    <property type="match status" value="1"/>
</dbReference>
<dbReference type="Gene3D" id="1.25.10.10">
    <property type="entry name" value="Leucine-rich Repeat Variant"/>
    <property type="match status" value="2"/>
</dbReference>
<dbReference type="GO" id="GO:0070286">
    <property type="term" value="P:axonemal dynein complex assembly"/>
    <property type="evidence" value="ECO:0007669"/>
    <property type="project" value="TreeGrafter"/>
</dbReference>
<gene>
    <name evidence="3" type="ORF">GSLYS_00007705001</name>
</gene>
<dbReference type="InterPro" id="IPR016024">
    <property type="entry name" value="ARM-type_fold"/>
</dbReference>
<evidence type="ECO:0000313" key="4">
    <source>
        <dbReference type="Proteomes" id="UP001497497"/>
    </source>
</evidence>
<dbReference type="InterPro" id="IPR019734">
    <property type="entry name" value="TPR_rpt"/>
</dbReference>
<dbReference type="SUPFAM" id="SSF48371">
    <property type="entry name" value="ARM repeat"/>
    <property type="match status" value="1"/>
</dbReference>
<dbReference type="Pfam" id="PF13181">
    <property type="entry name" value="TPR_8"/>
    <property type="match status" value="1"/>
</dbReference>
<evidence type="ECO:0000256" key="1">
    <source>
        <dbReference type="PROSITE-ProRule" id="PRU00339"/>
    </source>
</evidence>
<dbReference type="GO" id="GO:0005737">
    <property type="term" value="C:cytoplasm"/>
    <property type="evidence" value="ECO:0007669"/>
    <property type="project" value="TreeGrafter"/>
</dbReference>
<dbReference type="PANTHER" id="PTHR46540">
    <property type="entry name" value="TETRATRICOPEPTIDE REPEAT PROTEIN 12"/>
    <property type="match status" value="1"/>
</dbReference>
<reference evidence="3 4" key="1">
    <citation type="submission" date="2024-04" db="EMBL/GenBank/DDBJ databases">
        <authorList>
            <consortium name="Genoscope - CEA"/>
            <person name="William W."/>
        </authorList>
    </citation>
    <scope>NUCLEOTIDE SEQUENCE [LARGE SCALE GENOMIC DNA]</scope>
</reference>
<dbReference type="Proteomes" id="UP001497497">
    <property type="component" value="Unassembled WGS sequence"/>
</dbReference>
<protein>
    <recommendedName>
        <fullName evidence="5">Tetratricopeptide repeat protein 12</fullName>
    </recommendedName>
</protein>
<proteinExistence type="predicted"/>
<feature type="repeat" description="TPR" evidence="1">
    <location>
        <begin position="134"/>
        <end position="167"/>
    </location>
</feature>
<dbReference type="SUPFAM" id="SSF48452">
    <property type="entry name" value="TPR-like"/>
    <property type="match status" value="1"/>
</dbReference>
<dbReference type="InterPro" id="IPR011989">
    <property type="entry name" value="ARM-like"/>
</dbReference>
<dbReference type="InterPro" id="IPR011990">
    <property type="entry name" value="TPR-like_helical_dom_sf"/>
</dbReference>
<evidence type="ECO:0008006" key="5">
    <source>
        <dbReference type="Google" id="ProtNLM"/>
    </source>
</evidence>
<accession>A0AAV2HI85</accession>
<dbReference type="SMART" id="SM00028">
    <property type="entry name" value="TPR"/>
    <property type="match status" value="3"/>
</dbReference>
<dbReference type="GO" id="GO:0005813">
    <property type="term" value="C:centrosome"/>
    <property type="evidence" value="ECO:0007669"/>
    <property type="project" value="TreeGrafter"/>
</dbReference>
<dbReference type="GO" id="GO:0007288">
    <property type="term" value="P:sperm axoneme assembly"/>
    <property type="evidence" value="ECO:0007669"/>
    <property type="project" value="TreeGrafter"/>
</dbReference>
<dbReference type="InterPro" id="IPR043195">
    <property type="entry name" value="TTC12"/>
</dbReference>
<keyword evidence="1" id="KW-0802">TPR repeat</keyword>
<dbReference type="EMBL" id="CAXITT010000151">
    <property type="protein sequence ID" value="CAL1533745.1"/>
    <property type="molecule type" value="Genomic_DNA"/>
</dbReference>
<sequence length="735" mass="82062">MADVPKLPNQPSEADIHSFLSKVDDIESVIKGLNSENEEKRNFYMSKADRMIEDIEKKKKEDPVDDDINDKDLPKTRTGFSRTKINKDAYKNETQGPPSGPVLNDSTDQRAFMAAIEADAKERSERKKEREQIANKLKEQGNAEFRQGNYQKALEFYDQAIDQIRDSSVLYTNRAQSRIKLGMYTEALKDCDLATRLWPSCLKAYVHQGHAYLGLKEYAKARDSYKQILSVDKRKESMVKDYLADVDRAEEASQHEAKAAQLFDEGNEMARNVVDILTSINKKDQFPLYYSGCFRLLASLLNSNDSLTLFRTHGGLQLPQDHHALGSYLSASLHSLSKEERDVISSALEMLTAACKNNETNQQQLMSLAQFPGQLLAILEFNFKGHGRLMKTGCLNLLYEISLSQAGRSSVVSKVDANKLITALFLLVAKTSTYSSKAAALLNNIALDKRLKALLRDKIEEVILPAFEDFLKSSNVSPAVVSLTCSTATNLAGDVVIRNKMAARSSLWDALSQLLMTFTQSNFNDPLEYVLGLLLNLSTDVAVSSLQHVNADISRTCFAIITSQDLSKVAVARALAVLGNFLPHCDKAQSYLCQENRQLILLELMQREDMTYYKSALKCITALTQRSQETRQLMAENKGTSALMKHLNSDDEVVIGNAALCLSHLCQIEKVCAKLTKTNIIQKLLVLARDGTKAKVQSNCAILVGKLVKGDTRHLERLRELNGVEILHGCMKHVT</sequence>
<organism evidence="3 4">
    <name type="scientific">Lymnaea stagnalis</name>
    <name type="common">Great pond snail</name>
    <name type="synonym">Helix stagnalis</name>
    <dbReference type="NCBI Taxonomy" id="6523"/>
    <lineage>
        <taxon>Eukaryota</taxon>
        <taxon>Metazoa</taxon>
        <taxon>Spiralia</taxon>
        <taxon>Lophotrochozoa</taxon>
        <taxon>Mollusca</taxon>
        <taxon>Gastropoda</taxon>
        <taxon>Heterobranchia</taxon>
        <taxon>Euthyneura</taxon>
        <taxon>Panpulmonata</taxon>
        <taxon>Hygrophila</taxon>
        <taxon>Lymnaeoidea</taxon>
        <taxon>Lymnaeidae</taxon>
        <taxon>Lymnaea</taxon>
    </lineage>
</organism>
<name>A0AAV2HI85_LYMST</name>
<keyword evidence="4" id="KW-1185">Reference proteome</keyword>
<evidence type="ECO:0000313" key="3">
    <source>
        <dbReference type="EMBL" id="CAL1533745.1"/>
    </source>
</evidence>
<feature type="repeat" description="TPR" evidence="1">
    <location>
        <begin position="202"/>
        <end position="235"/>
    </location>
</feature>
<feature type="region of interest" description="Disordered" evidence="2">
    <location>
        <begin position="56"/>
        <end position="79"/>
    </location>
</feature>
<dbReference type="PANTHER" id="PTHR46540:SF1">
    <property type="entry name" value="TETRATRICOPEPTIDE REPEAT PROTEIN 12"/>
    <property type="match status" value="1"/>
</dbReference>
<comment type="caution">
    <text evidence="3">The sequence shown here is derived from an EMBL/GenBank/DDBJ whole genome shotgun (WGS) entry which is preliminary data.</text>
</comment>
<evidence type="ECO:0000256" key="2">
    <source>
        <dbReference type="SAM" id="MobiDB-lite"/>
    </source>
</evidence>
<dbReference type="PROSITE" id="PS50005">
    <property type="entry name" value="TPR"/>
    <property type="match status" value="2"/>
</dbReference>